<keyword evidence="5" id="KW-1185">Reference proteome</keyword>
<feature type="transmembrane region" description="Helical" evidence="2">
    <location>
        <begin position="12"/>
        <end position="32"/>
    </location>
</feature>
<dbReference type="CDD" id="cd10747">
    <property type="entry name" value="DnaJ_C"/>
    <property type="match status" value="1"/>
</dbReference>
<dbReference type="Gene3D" id="1.10.287.110">
    <property type="entry name" value="DnaJ domain"/>
    <property type="match status" value="1"/>
</dbReference>
<dbReference type="Pfam" id="PF01556">
    <property type="entry name" value="DnaJ_C"/>
    <property type="match status" value="1"/>
</dbReference>
<feature type="domain" description="J" evidence="3">
    <location>
        <begin position="82"/>
        <end position="150"/>
    </location>
</feature>
<evidence type="ECO:0000313" key="4">
    <source>
        <dbReference type="EMBL" id="SBT87212.1"/>
    </source>
</evidence>
<dbReference type="InterPro" id="IPR036869">
    <property type="entry name" value="J_dom_sf"/>
</dbReference>
<dbReference type="InterPro" id="IPR051339">
    <property type="entry name" value="DnaJ_subfamily_B"/>
</dbReference>
<dbReference type="InterPro" id="IPR002939">
    <property type="entry name" value="DnaJ_C"/>
</dbReference>
<dbReference type="Proteomes" id="UP000219813">
    <property type="component" value="Chromosome 2"/>
</dbReference>
<evidence type="ECO:0000256" key="2">
    <source>
        <dbReference type="SAM" id="Phobius"/>
    </source>
</evidence>
<name>A0A1D3JL34_PLAMA</name>
<dbReference type="PROSITE" id="PS00636">
    <property type="entry name" value="DNAJ_1"/>
    <property type="match status" value="1"/>
</dbReference>
<dbReference type="Pfam" id="PF00226">
    <property type="entry name" value="DnaJ"/>
    <property type="match status" value="1"/>
</dbReference>
<keyword evidence="2" id="KW-0472">Membrane</keyword>
<protein>
    <submittedName>
        <fullName evidence="4">DnaJ domain containing protein, putative</fullName>
    </submittedName>
</protein>
<dbReference type="KEGG" id="pmal:PMUG01_02026000"/>
<dbReference type="SUPFAM" id="SSF46565">
    <property type="entry name" value="Chaperone J-domain"/>
    <property type="match status" value="1"/>
</dbReference>
<dbReference type="PANTHER" id="PTHR24078:SF553">
    <property type="entry name" value="DNAJ HOMOLOG SUBFAMILY B MEMBER 5"/>
    <property type="match status" value="1"/>
</dbReference>
<dbReference type="GO" id="GO:0005829">
    <property type="term" value="C:cytosol"/>
    <property type="evidence" value="ECO:0007669"/>
    <property type="project" value="TreeGrafter"/>
</dbReference>
<dbReference type="RefSeq" id="XP_028860270.1">
    <property type="nucleotide sequence ID" value="XM_029008740.1"/>
</dbReference>
<dbReference type="GO" id="GO:0006457">
    <property type="term" value="P:protein folding"/>
    <property type="evidence" value="ECO:0007669"/>
    <property type="project" value="InterPro"/>
</dbReference>
<keyword evidence="2" id="KW-1133">Transmembrane helix</keyword>
<dbReference type="EMBL" id="LT594623">
    <property type="protein sequence ID" value="SBT87212.1"/>
    <property type="molecule type" value="Genomic_DNA"/>
</dbReference>
<dbReference type="VEuPathDB" id="PlasmoDB:PmUG01_02026000"/>
<dbReference type="PANTHER" id="PTHR24078">
    <property type="entry name" value="DNAJ HOMOLOG SUBFAMILY C MEMBER"/>
    <property type="match status" value="1"/>
</dbReference>
<keyword evidence="2" id="KW-0812">Transmembrane</keyword>
<dbReference type="PRINTS" id="PR00625">
    <property type="entry name" value="JDOMAIN"/>
</dbReference>
<dbReference type="FunFam" id="2.60.260.20:FF:000006">
    <property type="entry name" value="DnaJ subfamily B member 13"/>
    <property type="match status" value="1"/>
</dbReference>
<evidence type="ECO:0000313" key="5">
    <source>
        <dbReference type="Proteomes" id="UP000219813"/>
    </source>
</evidence>
<dbReference type="PROSITE" id="PS50076">
    <property type="entry name" value="DNAJ_2"/>
    <property type="match status" value="1"/>
</dbReference>
<evidence type="ECO:0000256" key="1">
    <source>
        <dbReference type="ARBA" id="ARBA00023186"/>
    </source>
</evidence>
<dbReference type="InterPro" id="IPR008971">
    <property type="entry name" value="HSP40/DnaJ_pept-bd"/>
</dbReference>
<dbReference type="CDD" id="cd06257">
    <property type="entry name" value="DnaJ"/>
    <property type="match status" value="1"/>
</dbReference>
<dbReference type="FunFam" id="2.60.260.20:FF:000015">
    <property type="entry name" value="Heat shock protein 40"/>
    <property type="match status" value="1"/>
</dbReference>
<evidence type="ECO:0000259" key="3">
    <source>
        <dbReference type="PROSITE" id="PS50076"/>
    </source>
</evidence>
<proteinExistence type="predicted"/>
<dbReference type="GO" id="GO:0051087">
    <property type="term" value="F:protein-folding chaperone binding"/>
    <property type="evidence" value="ECO:0007669"/>
    <property type="project" value="TreeGrafter"/>
</dbReference>
<accession>A0A1D3JL34</accession>
<dbReference type="InterPro" id="IPR001623">
    <property type="entry name" value="DnaJ_domain"/>
</dbReference>
<sequence length="406" mass="47375">MATFKKNSKERKINVFLFIIKIILYSIFFWILNCSKSNKNGKYYSKENKHEKKLDLKSCRILTERNEHCKRVYDNSSEDSKDYYSVLGVSKDATSNDIRKAYKKLTMKWHPDKHLDPQDKIIAEEKFKTVVEAYDVLSDEEKREIYDLYGLDGLKRNVHTDVSDFSSKGENTSELFNRFMDPVKNFSIKDVFSQRFPQVSSFINNIYTKAAMSSTSTDKNNKIQKSQAYEVILLLSLEELYFGCKKKLKVTRKRFIGNQTYDEVKFLTVDVKPGLPDGTAIIFYGEGDQASPLLKPGDLIFKVKTEEHKTFLRQSNDLIYKCFLTLEEALRGIQFIIKTLDNRDLIVRVDDVIVPNSRRIIPREGMPYLNNPSKKGDLIIEFVIKFPENLNTEEKNILRDIFSNKR</sequence>
<dbReference type="InterPro" id="IPR018253">
    <property type="entry name" value="DnaJ_domain_CS"/>
</dbReference>
<dbReference type="OrthoDB" id="550424at2759"/>
<dbReference type="GO" id="GO:0051082">
    <property type="term" value="F:unfolded protein binding"/>
    <property type="evidence" value="ECO:0007669"/>
    <property type="project" value="InterPro"/>
</dbReference>
<dbReference type="Gene3D" id="2.60.260.20">
    <property type="entry name" value="Urease metallochaperone UreE, N-terminal domain"/>
    <property type="match status" value="2"/>
</dbReference>
<dbReference type="SUPFAM" id="SSF49493">
    <property type="entry name" value="HSP40/DnaJ peptide-binding domain"/>
    <property type="match status" value="2"/>
</dbReference>
<reference evidence="4 5" key="1">
    <citation type="submission" date="2016-06" db="EMBL/GenBank/DDBJ databases">
        <authorList>
            <consortium name="Pathogen Informatics"/>
        </authorList>
    </citation>
    <scope>NUCLEOTIDE SEQUENCE [LARGE SCALE GENOMIC DNA]</scope>
</reference>
<keyword evidence="1" id="KW-0143">Chaperone</keyword>
<organism evidence="4 5">
    <name type="scientific">Plasmodium malariae</name>
    <dbReference type="NCBI Taxonomy" id="5858"/>
    <lineage>
        <taxon>Eukaryota</taxon>
        <taxon>Sar</taxon>
        <taxon>Alveolata</taxon>
        <taxon>Apicomplexa</taxon>
        <taxon>Aconoidasida</taxon>
        <taxon>Haemosporida</taxon>
        <taxon>Plasmodiidae</taxon>
        <taxon>Plasmodium</taxon>
        <taxon>Plasmodium (Plasmodium)</taxon>
    </lineage>
</organism>
<dbReference type="SMART" id="SM00271">
    <property type="entry name" value="DnaJ"/>
    <property type="match status" value="1"/>
</dbReference>
<dbReference type="AlphaFoldDB" id="A0A1D3JL34"/>
<dbReference type="GeneID" id="39866663"/>
<gene>
    <name evidence="4" type="primary">PmUG01_02026000</name>
    <name evidence="4" type="ORF">PMUG01_02026000</name>
</gene>
<dbReference type="OMA" id="ITFNGFT"/>